<keyword evidence="2" id="KW-0489">Methyltransferase</keyword>
<dbReference type="AlphaFoldDB" id="A0A926EEF9"/>
<keyword evidence="2" id="KW-0808">Transferase</keyword>
<sequence length="495" mass="57793">MITELYKQVVQGNEVRKNLIELRKLIKDYHNKRVFMYELDGDYSTLYTLLEDEDAKIRKNVALIMGELSIPEFMDKLYAAYEKEEKLFVKSDYLTALSFFDYMPLVEQFKARLNDLTQTPVEESNKKHIQEEIRILTSLLVKVEEPKPHTFNGYTEASDLVLITNREHQHITADQIRKGQAKTFGAGVLVRTNHLKEILKIRTYKELLFKLKEVGTVEYDPIKASKTLVEGGLLEFMNERHMGYPPYYFRIEMKTKMPLDKKSAFTKKMGAELENLTKRQLINSTSHYEFEIRLIENKEGRFNVLLKLYTIEDNRFSYRKNTVAASIAPDTAALITQLAKDYLKEEAQVLDPFCGVGTMLIERNQVKKAKVMYGVDLYGEAIDGAIENSNWADTDIYFITKDFFDFTHKYLFDELFTNMPTATGRTTEGELALLYDRFFEKVPHLLEDEAVLILYTRNKGLMERSLKQRPSYTILKTEMLSKKEGAYLYILQFKK</sequence>
<gene>
    <name evidence="2" type="ORF">H8718_00695</name>
</gene>
<dbReference type="GO" id="GO:0030488">
    <property type="term" value="P:tRNA methylation"/>
    <property type="evidence" value="ECO:0007669"/>
    <property type="project" value="TreeGrafter"/>
</dbReference>
<dbReference type="GO" id="GO:0016423">
    <property type="term" value="F:tRNA (guanine) methyltransferase activity"/>
    <property type="evidence" value="ECO:0007669"/>
    <property type="project" value="TreeGrafter"/>
</dbReference>
<keyword evidence="3" id="KW-1185">Reference proteome</keyword>
<protein>
    <submittedName>
        <fullName evidence="2">Methyltransferase</fullName>
    </submittedName>
</protein>
<comment type="caution">
    <text evidence="2">The sequence shown here is derived from an EMBL/GenBank/DDBJ whole genome shotgun (WGS) entry which is preliminary data.</text>
</comment>
<dbReference type="InterPro" id="IPR000241">
    <property type="entry name" value="RlmKL-like_Mtase"/>
</dbReference>
<dbReference type="EMBL" id="JACRSY010000001">
    <property type="protein sequence ID" value="MBC8578056.1"/>
    <property type="molecule type" value="Genomic_DNA"/>
</dbReference>
<name>A0A926EEF9_9FIRM</name>
<evidence type="ECO:0000259" key="1">
    <source>
        <dbReference type="Pfam" id="PF01170"/>
    </source>
</evidence>
<evidence type="ECO:0000313" key="3">
    <source>
        <dbReference type="Proteomes" id="UP000655830"/>
    </source>
</evidence>
<evidence type="ECO:0000313" key="2">
    <source>
        <dbReference type="EMBL" id="MBC8578056.1"/>
    </source>
</evidence>
<dbReference type="PANTHER" id="PTHR14911:SF13">
    <property type="entry name" value="TRNA (GUANINE(6)-N2)-METHYLTRANSFERASE THUMP3"/>
    <property type="match status" value="1"/>
</dbReference>
<organism evidence="2 3">
    <name type="scientific">Zhenhengia yiwuensis</name>
    <dbReference type="NCBI Taxonomy" id="2763666"/>
    <lineage>
        <taxon>Bacteria</taxon>
        <taxon>Bacillati</taxon>
        <taxon>Bacillota</taxon>
        <taxon>Clostridia</taxon>
        <taxon>Lachnospirales</taxon>
        <taxon>Lachnospiraceae</taxon>
        <taxon>Zhenhengia</taxon>
    </lineage>
</organism>
<dbReference type="RefSeq" id="WP_249331149.1">
    <property type="nucleotide sequence ID" value="NZ_JACRSY010000001.1"/>
</dbReference>
<proteinExistence type="predicted"/>
<dbReference type="SUPFAM" id="SSF53335">
    <property type="entry name" value="S-adenosyl-L-methionine-dependent methyltransferases"/>
    <property type="match status" value="1"/>
</dbReference>
<dbReference type="InterPro" id="IPR029063">
    <property type="entry name" value="SAM-dependent_MTases_sf"/>
</dbReference>
<accession>A0A926EEF9</accession>
<feature type="domain" description="Ribosomal RNA large subunit methyltransferase K/L-like methyltransferase" evidence="1">
    <location>
        <begin position="318"/>
        <end position="470"/>
    </location>
</feature>
<dbReference type="Pfam" id="PF01170">
    <property type="entry name" value="UPF0020"/>
    <property type="match status" value="1"/>
</dbReference>
<dbReference type="Proteomes" id="UP000655830">
    <property type="component" value="Unassembled WGS sequence"/>
</dbReference>
<reference evidence="2" key="1">
    <citation type="submission" date="2020-08" db="EMBL/GenBank/DDBJ databases">
        <title>Genome public.</title>
        <authorList>
            <person name="Liu C."/>
            <person name="Sun Q."/>
        </authorList>
    </citation>
    <scope>NUCLEOTIDE SEQUENCE</scope>
    <source>
        <strain evidence="2">NSJ-12</strain>
    </source>
</reference>
<dbReference type="PANTHER" id="PTHR14911">
    <property type="entry name" value="THUMP DOMAIN-CONTAINING"/>
    <property type="match status" value="1"/>
</dbReference>
<dbReference type="Gene3D" id="3.40.50.150">
    <property type="entry name" value="Vaccinia Virus protein VP39"/>
    <property type="match status" value="1"/>
</dbReference>